<name>A0A183BEU5_9TREM</name>
<dbReference type="GO" id="GO:0003676">
    <property type="term" value="F:nucleic acid binding"/>
    <property type="evidence" value="ECO:0007669"/>
    <property type="project" value="InterPro"/>
</dbReference>
<dbReference type="EMBL" id="UZAN01071112">
    <property type="protein sequence ID" value="VDP95037.1"/>
    <property type="molecule type" value="Genomic_DNA"/>
</dbReference>
<dbReference type="SUPFAM" id="SSF53098">
    <property type="entry name" value="Ribonuclease H-like"/>
    <property type="match status" value="1"/>
</dbReference>
<reference evidence="4" key="1">
    <citation type="submission" date="2016-06" db="UniProtKB">
        <authorList>
            <consortium name="WormBaseParasite"/>
        </authorList>
    </citation>
    <scope>IDENTIFICATION</scope>
</reference>
<evidence type="ECO:0000313" key="3">
    <source>
        <dbReference type="Proteomes" id="UP000272942"/>
    </source>
</evidence>
<feature type="region of interest" description="Disordered" evidence="1">
    <location>
        <begin position="130"/>
        <end position="152"/>
    </location>
</feature>
<accession>A0A183BEU5</accession>
<evidence type="ECO:0000313" key="4">
    <source>
        <dbReference type="WBParaSite" id="ECPE_0001777501-mRNA-1"/>
    </source>
</evidence>
<dbReference type="WBParaSite" id="ECPE_0001777501-mRNA-1">
    <property type="protein sequence ID" value="ECPE_0001777501-mRNA-1"/>
    <property type="gene ID" value="ECPE_0001777501"/>
</dbReference>
<evidence type="ECO:0000256" key="1">
    <source>
        <dbReference type="SAM" id="MobiDB-lite"/>
    </source>
</evidence>
<dbReference type="PANTHER" id="PTHR38681:SF1">
    <property type="entry name" value="RETROVIRUS-RELATED POL POLYPROTEIN FROM TRANSPOSON 412-LIKE PROTEIN"/>
    <property type="match status" value="1"/>
</dbReference>
<evidence type="ECO:0000313" key="2">
    <source>
        <dbReference type="EMBL" id="VDP95037.1"/>
    </source>
</evidence>
<proteinExistence type="predicted"/>
<dbReference type="AlphaFoldDB" id="A0A183BEU5"/>
<gene>
    <name evidence="2" type="ORF">ECPE_LOCUS17729</name>
</gene>
<keyword evidence="3" id="KW-1185">Reference proteome</keyword>
<dbReference type="InterPro" id="IPR012337">
    <property type="entry name" value="RNaseH-like_sf"/>
</dbReference>
<dbReference type="OrthoDB" id="6119557at2759"/>
<organism evidence="4">
    <name type="scientific">Echinostoma caproni</name>
    <dbReference type="NCBI Taxonomy" id="27848"/>
    <lineage>
        <taxon>Eukaryota</taxon>
        <taxon>Metazoa</taxon>
        <taxon>Spiralia</taxon>
        <taxon>Lophotrochozoa</taxon>
        <taxon>Platyhelminthes</taxon>
        <taxon>Trematoda</taxon>
        <taxon>Digenea</taxon>
        <taxon>Plagiorchiida</taxon>
        <taxon>Echinostomata</taxon>
        <taxon>Echinostomatoidea</taxon>
        <taxon>Echinostomatidae</taxon>
        <taxon>Echinostoma</taxon>
    </lineage>
</organism>
<reference evidence="2 3" key="2">
    <citation type="submission" date="2018-11" db="EMBL/GenBank/DDBJ databases">
        <authorList>
            <consortium name="Pathogen Informatics"/>
        </authorList>
    </citation>
    <scope>NUCLEOTIDE SEQUENCE [LARGE SCALE GENOMIC DNA]</scope>
    <source>
        <strain evidence="2 3">Egypt</strain>
    </source>
</reference>
<dbReference type="Proteomes" id="UP000272942">
    <property type="component" value="Unassembled WGS sequence"/>
</dbReference>
<protein>
    <submittedName>
        <fullName evidence="4">Integrase catalytic domain-containing protein</fullName>
    </submittedName>
</protein>
<dbReference type="Gene3D" id="3.30.420.10">
    <property type="entry name" value="Ribonuclease H-like superfamily/Ribonuclease H"/>
    <property type="match status" value="1"/>
</dbReference>
<dbReference type="InterPro" id="IPR036397">
    <property type="entry name" value="RNaseH_sf"/>
</dbReference>
<sequence length="175" mass="19757">MLGDKHARITTYHPAAKGLVERFHRQLKAAIKAHPGSEWHEALPLVLLGVRNTIKADLHTKPATLALGCTLRLPDSIRIPLQTPYTGPHKIIMRNDKYAMIEVNDKKEFISLDRLKPAFLETDTISITPTEAADPSSVDPTLIRPTENHPSTPTLILVKHDRRGREVRKPVRFQF</sequence>
<dbReference type="PANTHER" id="PTHR38681">
    <property type="entry name" value="RETROVIRUS-RELATED POL POLYPROTEIN FROM TRANSPOSON 412-LIKE PROTEIN-RELATED"/>
    <property type="match status" value="1"/>
</dbReference>